<dbReference type="GO" id="GO:0009318">
    <property type="term" value="C:exodeoxyribonuclease VII complex"/>
    <property type="evidence" value="ECO:0007669"/>
    <property type="project" value="UniProtKB-UniRule"/>
</dbReference>
<dbReference type="Gene3D" id="1.10.287.1040">
    <property type="entry name" value="Exonuclease VII, small subunit"/>
    <property type="match status" value="1"/>
</dbReference>
<evidence type="ECO:0000256" key="5">
    <source>
        <dbReference type="ARBA" id="ARBA00022839"/>
    </source>
</evidence>
<comment type="subcellular location">
    <subcellularLocation>
        <location evidence="6">Cytoplasm</location>
    </subcellularLocation>
</comment>
<dbReference type="SUPFAM" id="SSF116842">
    <property type="entry name" value="XseB-like"/>
    <property type="match status" value="1"/>
</dbReference>
<evidence type="ECO:0000256" key="4">
    <source>
        <dbReference type="ARBA" id="ARBA00022801"/>
    </source>
</evidence>
<name>A0A2M8DNC6_9BACT</name>
<dbReference type="GO" id="GO:0006308">
    <property type="term" value="P:DNA catabolic process"/>
    <property type="evidence" value="ECO:0007669"/>
    <property type="project" value="UniProtKB-UniRule"/>
</dbReference>
<keyword evidence="4 6" id="KW-0378">Hydrolase</keyword>
<dbReference type="HAMAP" id="MF_00337">
    <property type="entry name" value="Exonuc_7_S"/>
    <property type="match status" value="1"/>
</dbReference>
<dbReference type="InterPro" id="IPR003761">
    <property type="entry name" value="Exonuc_VII_S"/>
</dbReference>
<evidence type="ECO:0000256" key="6">
    <source>
        <dbReference type="HAMAP-Rule" id="MF_00337"/>
    </source>
</evidence>
<accession>A0A2M8DNC6</accession>
<keyword evidence="5 6" id="KW-0269">Exonuclease</keyword>
<dbReference type="InterPro" id="IPR037004">
    <property type="entry name" value="Exonuc_VII_ssu_sf"/>
</dbReference>
<dbReference type="AlphaFoldDB" id="A0A2M8DNC6"/>
<organism evidence="8 9">
    <name type="scientific">Candidatus Nealsonbacteria bacterium CG_4_9_14_0_8_um_filter_35_12</name>
    <dbReference type="NCBI Taxonomy" id="1974692"/>
    <lineage>
        <taxon>Bacteria</taxon>
        <taxon>Candidatus Nealsoniibacteriota</taxon>
    </lineage>
</organism>
<comment type="catalytic activity">
    <reaction evidence="6">
        <text>Exonucleolytic cleavage in either 5'- to 3'- or 3'- to 5'-direction to yield nucleoside 5'-phosphates.</text>
        <dbReference type="EC" id="3.1.11.6"/>
    </reaction>
</comment>
<evidence type="ECO:0000313" key="9">
    <source>
        <dbReference type="Proteomes" id="UP000228875"/>
    </source>
</evidence>
<dbReference type="EC" id="3.1.11.6" evidence="6"/>
<comment type="similarity">
    <text evidence="1 6">Belongs to the XseB family.</text>
</comment>
<comment type="caution">
    <text evidence="8">The sequence shown here is derived from an EMBL/GenBank/DDBJ whole genome shotgun (WGS) entry which is preliminary data.</text>
</comment>
<dbReference type="GO" id="GO:0008855">
    <property type="term" value="F:exodeoxyribonuclease VII activity"/>
    <property type="evidence" value="ECO:0007669"/>
    <property type="project" value="UniProtKB-UniRule"/>
</dbReference>
<keyword evidence="2 6" id="KW-0963">Cytoplasm</keyword>
<dbReference type="PANTHER" id="PTHR34137">
    <property type="entry name" value="EXODEOXYRIBONUCLEASE 7 SMALL SUBUNIT"/>
    <property type="match status" value="1"/>
</dbReference>
<keyword evidence="3 6" id="KW-0540">Nuclease</keyword>
<keyword evidence="7" id="KW-0175">Coiled coil</keyword>
<evidence type="ECO:0000313" key="8">
    <source>
        <dbReference type="EMBL" id="PJB99646.1"/>
    </source>
</evidence>
<dbReference type="NCBIfam" id="TIGR01280">
    <property type="entry name" value="xseB"/>
    <property type="match status" value="1"/>
</dbReference>
<dbReference type="Pfam" id="PF02609">
    <property type="entry name" value="Exonuc_VII_S"/>
    <property type="match status" value="1"/>
</dbReference>
<dbReference type="EMBL" id="PFTB01000015">
    <property type="protein sequence ID" value="PJB99646.1"/>
    <property type="molecule type" value="Genomic_DNA"/>
</dbReference>
<dbReference type="GO" id="GO:0005829">
    <property type="term" value="C:cytosol"/>
    <property type="evidence" value="ECO:0007669"/>
    <property type="project" value="TreeGrafter"/>
</dbReference>
<comment type="subunit">
    <text evidence="6">Heterooligomer composed of large and small subunits.</text>
</comment>
<evidence type="ECO:0000256" key="1">
    <source>
        <dbReference type="ARBA" id="ARBA00009998"/>
    </source>
</evidence>
<evidence type="ECO:0000256" key="3">
    <source>
        <dbReference type="ARBA" id="ARBA00022722"/>
    </source>
</evidence>
<reference evidence="9" key="1">
    <citation type="submission" date="2017-09" db="EMBL/GenBank/DDBJ databases">
        <title>Depth-based differentiation of microbial function through sediment-hosted aquifers and enrichment of novel symbionts in the deep terrestrial subsurface.</title>
        <authorList>
            <person name="Probst A.J."/>
            <person name="Ladd B."/>
            <person name="Jarett J.K."/>
            <person name="Geller-Mcgrath D.E."/>
            <person name="Sieber C.M.K."/>
            <person name="Emerson J.B."/>
            <person name="Anantharaman K."/>
            <person name="Thomas B.C."/>
            <person name="Malmstrom R."/>
            <person name="Stieglmeier M."/>
            <person name="Klingl A."/>
            <person name="Woyke T."/>
            <person name="Ryan C.M."/>
            <person name="Banfield J.F."/>
        </authorList>
    </citation>
    <scope>NUCLEOTIDE SEQUENCE [LARGE SCALE GENOMIC DNA]</scope>
</reference>
<feature type="coiled-coil region" evidence="7">
    <location>
        <begin position="36"/>
        <end position="67"/>
    </location>
</feature>
<evidence type="ECO:0000256" key="7">
    <source>
        <dbReference type="SAM" id="Coils"/>
    </source>
</evidence>
<evidence type="ECO:0000256" key="2">
    <source>
        <dbReference type="ARBA" id="ARBA00022490"/>
    </source>
</evidence>
<sequence length="68" mass="8382">MPDEKFNFTKAYQEIEEINEWFQNEEIDLDEALQKYEKGMDLINKCKERLREAENKFEEIKKKYTAEE</sequence>
<protein>
    <recommendedName>
        <fullName evidence="6">Exodeoxyribonuclease 7 small subunit</fullName>
        <ecNumber evidence="6">3.1.11.6</ecNumber>
    </recommendedName>
    <alternativeName>
        <fullName evidence="6">Exodeoxyribonuclease VII small subunit</fullName>
        <shortName evidence="6">Exonuclease VII small subunit</shortName>
    </alternativeName>
</protein>
<gene>
    <name evidence="6 8" type="primary">xseB</name>
    <name evidence="8" type="ORF">CO077_00685</name>
</gene>
<comment type="function">
    <text evidence="6">Bidirectionally degrades single-stranded DNA into large acid-insoluble oligonucleotides, which are then degraded further into small acid-soluble oligonucleotides.</text>
</comment>
<proteinExistence type="inferred from homology"/>
<dbReference type="PANTHER" id="PTHR34137:SF1">
    <property type="entry name" value="EXODEOXYRIBONUCLEASE 7 SMALL SUBUNIT"/>
    <property type="match status" value="1"/>
</dbReference>
<dbReference type="Proteomes" id="UP000228875">
    <property type="component" value="Unassembled WGS sequence"/>
</dbReference>